<evidence type="ECO:0000313" key="3">
    <source>
        <dbReference type="Proteomes" id="UP001304243"/>
    </source>
</evidence>
<accession>A0AAN7DQS9</accession>
<dbReference type="AlphaFoldDB" id="A0AAN7DQS9"/>
<reference evidence="2 3" key="1">
    <citation type="submission" date="2022-11" db="EMBL/GenBank/DDBJ databases">
        <title>Mucor velutinosus strain NIH1002 WGS.</title>
        <authorList>
            <person name="Subramanian P."/>
            <person name="Mullikin J.C."/>
            <person name="Segre J.A."/>
            <person name="Zelazny A.M."/>
        </authorList>
    </citation>
    <scope>NUCLEOTIDE SEQUENCE [LARGE SCALE GENOMIC DNA]</scope>
    <source>
        <strain evidence="2 3">NIH1002</strain>
    </source>
</reference>
<comment type="caution">
    <text evidence="2">The sequence shown here is derived from an EMBL/GenBank/DDBJ whole genome shotgun (WGS) entry which is preliminary data.</text>
</comment>
<feature type="compositionally biased region" description="Basic and acidic residues" evidence="1">
    <location>
        <begin position="413"/>
        <end position="423"/>
    </location>
</feature>
<evidence type="ECO:0008006" key="4">
    <source>
        <dbReference type="Google" id="ProtNLM"/>
    </source>
</evidence>
<evidence type="ECO:0000256" key="1">
    <source>
        <dbReference type="SAM" id="MobiDB-lite"/>
    </source>
</evidence>
<organism evidence="2 3">
    <name type="scientific">Mucor velutinosus</name>
    <dbReference type="NCBI Taxonomy" id="708070"/>
    <lineage>
        <taxon>Eukaryota</taxon>
        <taxon>Fungi</taxon>
        <taxon>Fungi incertae sedis</taxon>
        <taxon>Mucoromycota</taxon>
        <taxon>Mucoromycotina</taxon>
        <taxon>Mucoromycetes</taxon>
        <taxon>Mucorales</taxon>
        <taxon>Mucorineae</taxon>
        <taxon>Mucoraceae</taxon>
        <taxon>Mucor</taxon>
    </lineage>
</organism>
<name>A0AAN7DQS9_9FUNG</name>
<dbReference type="SUPFAM" id="SSF56219">
    <property type="entry name" value="DNase I-like"/>
    <property type="match status" value="1"/>
</dbReference>
<protein>
    <recommendedName>
        <fullName evidence="4">Endonuclease/exonuclease/phosphatase domain-containing protein</fullName>
    </recommendedName>
</protein>
<evidence type="ECO:0000313" key="2">
    <source>
        <dbReference type="EMBL" id="KAK4521701.1"/>
    </source>
</evidence>
<dbReference type="EMBL" id="JASEJX010000001">
    <property type="protein sequence ID" value="KAK4521701.1"/>
    <property type="molecule type" value="Genomic_DNA"/>
</dbReference>
<dbReference type="GeneID" id="89947921"/>
<dbReference type="InterPro" id="IPR036691">
    <property type="entry name" value="Endo/exonu/phosph_ase_sf"/>
</dbReference>
<sequence length="518" mass="58122">MTKTIQFKYASLNSNSLVKVGHPQTQSPYLRHLRLQQFNIISLQETHATDTTITSIELQLQAQQYLWTYYCGIVSYSSGYILTKIATSYLYESDRYILCKVHHPHSFYEPFYILNLYAPATSDHCPRQEFFESIYNLLSTLSETIDLERLLLSGDFNYDYVRDITNATRIVKTSLNWLGYLEQHFHNCLILNDMDSVPIYQHASSTIDFIFAGQALRHLLSDANVGFLSLSWSDHAILEVTLKLGKSKLGPELWRGNPCYANNLTFQKQLAEKINATMDIIAVDMTPQDKWEQIKRVTKKVIQKFGILQQELVDVAALKAGDTWREKGEKSAGYLKRLHQKRQSQQYMASLQAPGSCCDLGDAVSGAEVPQEGVDSAMAHGDLGDTGMALGVSGESGSAGETGGAETTGDAEDNARDQDDARLSLDGLSTDSSDDDFESDGDEETQVGTGPPGERPWISGSLEDMKSFAWQYYMDLYKADPVAPSDIETYLDTVAFENVLTIVKVFISRSKMRSFDFW</sequence>
<dbReference type="Gene3D" id="3.60.10.10">
    <property type="entry name" value="Endonuclease/exonuclease/phosphatase"/>
    <property type="match status" value="1"/>
</dbReference>
<dbReference type="RefSeq" id="XP_064688367.1">
    <property type="nucleotide sequence ID" value="XM_064823542.1"/>
</dbReference>
<dbReference type="Proteomes" id="UP001304243">
    <property type="component" value="Unassembled WGS sequence"/>
</dbReference>
<feature type="region of interest" description="Disordered" evidence="1">
    <location>
        <begin position="377"/>
        <end position="459"/>
    </location>
</feature>
<proteinExistence type="predicted"/>
<feature type="compositionally biased region" description="Acidic residues" evidence="1">
    <location>
        <begin position="432"/>
        <end position="445"/>
    </location>
</feature>
<feature type="compositionally biased region" description="Low complexity" evidence="1">
    <location>
        <begin position="393"/>
        <end position="408"/>
    </location>
</feature>
<gene>
    <name evidence="2" type="ORF">ATC70_004235</name>
</gene>
<keyword evidence="3" id="KW-1185">Reference proteome</keyword>